<evidence type="ECO:0000313" key="3">
    <source>
        <dbReference type="Proteomes" id="UP000509626"/>
    </source>
</evidence>
<evidence type="ECO:0008006" key="4">
    <source>
        <dbReference type="Google" id="ProtNLM"/>
    </source>
</evidence>
<proteinExistence type="predicted"/>
<name>A0A7D5LAI6_9EURY</name>
<dbReference type="EMBL" id="CP058579">
    <property type="protein sequence ID" value="QLG61870.1"/>
    <property type="molecule type" value="Genomic_DNA"/>
</dbReference>
<gene>
    <name evidence="2" type="ORF">HUG12_09080</name>
</gene>
<dbReference type="OrthoDB" id="36362at2157"/>
<dbReference type="Proteomes" id="UP000509626">
    <property type="component" value="Chromosome"/>
</dbReference>
<dbReference type="InterPro" id="IPR008928">
    <property type="entry name" value="6-hairpin_glycosidase_sf"/>
</dbReference>
<dbReference type="Gene3D" id="1.50.10.10">
    <property type="match status" value="1"/>
</dbReference>
<feature type="region of interest" description="Disordered" evidence="1">
    <location>
        <begin position="1"/>
        <end position="20"/>
    </location>
</feature>
<dbReference type="AlphaFoldDB" id="A0A7D5LAI6"/>
<accession>A0A7D5LAI6</accession>
<dbReference type="InterPro" id="IPR012341">
    <property type="entry name" value="6hp_glycosidase-like_sf"/>
</dbReference>
<dbReference type="RefSeq" id="WP_179268455.1">
    <property type="nucleotide sequence ID" value="NZ_CP058579.1"/>
</dbReference>
<evidence type="ECO:0000256" key="1">
    <source>
        <dbReference type="SAM" id="MobiDB-lite"/>
    </source>
</evidence>
<dbReference type="GeneID" id="56037609"/>
<dbReference type="SUPFAM" id="SSF48208">
    <property type="entry name" value="Six-hairpin glycosidases"/>
    <property type="match status" value="1"/>
</dbReference>
<sequence length="159" mass="17533">MTADQPDGTEEPPPDRRPDAAAFMACWPWNVVDPGSDRVVATVSHADDPTWKADGTDCVGRYPDDDFTPTGTAEDGGWPVSEAYADVVRWQSGLDPTAVADYVYRHSQPWRTAADLLPERVDGDGRVRWNSNLQWSQAMYVLLVESLVRGEPFGLAPGR</sequence>
<reference evidence="2 3" key="1">
    <citation type="submission" date="2020-06" db="EMBL/GenBank/DDBJ databases">
        <title>NJ-3-1, isolated from saline soil.</title>
        <authorList>
            <person name="Cui H.L."/>
            <person name="Shi X."/>
        </authorList>
    </citation>
    <scope>NUCLEOTIDE SEQUENCE [LARGE SCALE GENOMIC DNA]</scope>
    <source>
        <strain evidence="2 3">NJ-3-1</strain>
    </source>
</reference>
<keyword evidence="3" id="KW-1185">Reference proteome</keyword>
<evidence type="ECO:0000313" key="2">
    <source>
        <dbReference type="EMBL" id="QLG61870.1"/>
    </source>
</evidence>
<protein>
    <recommendedName>
        <fullName evidence="4">Glucoamylase</fullName>
    </recommendedName>
</protein>
<dbReference type="GO" id="GO:0005975">
    <property type="term" value="P:carbohydrate metabolic process"/>
    <property type="evidence" value="ECO:0007669"/>
    <property type="project" value="InterPro"/>
</dbReference>
<organism evidence="2 3">
    <name type="scientific">Halorarum salinum</name>
    <dbReference type="NCBI Taxonomy" id="2743089"/>
    <lineage>
        <taxon>Archaea</taxon>
        <taxon>Methanobacteriati</taxon>
        <taxon>Methanobacteriota</taxon>
        <taxon>Stenosarchaea group</taxon>
        <taxon>Halobacteria</taxon>
        <taxon>Halobacteriales</taxon>
        <taxon>Haloferacaceae</taxon>
        <taxon>Halorarum</taxon>
    </lineage>
</organism>
<dbReference type="KEGG" id="halu:HUG12_09080"/>